<dbReference type="InterPro" id="IPR005490">
    <property type="entry name" value="LD_TPept_cat_dom"/>
</dbReference>
<feature type="region of interest" description="Disordered" evidence="8">
    <location>
        <begin position="32"/>
        <end position="61"/>
    </location>
</feature>
<dbReference type="AlphaFoldDB" id="A0A1K0FMT3"/>
<protein>
    <recommendedName>
        <fullName evidence="9">L,D-TPase catalytic domain-containing protein</fullName>
    </recommendedName>
</protein>
<dbReference type="SUPFAM" id="SSF141523">
    <property type="entry name" value="L,D-transpeptidase catalytic domain-like"/>
    <property type="match status" value="1"/>
</dbReference>
<dbReference type="PANTHER" id="PTHR30582:SF2">
    <property type="entry name" value="L,D-TRANSPEPTIDASE YCIB-RELATED"/>
    <property type="match status" value="1"/>
</dbReference>
<dbReference type="PANTHER" id="PTHR30582">
    <property type="entry name" value="L,D-TRANSPEPTIDASE"/>
    <property type="match status" value="1"/>
</dbReference>
<dbReference type="CDD" id="cd13432">
    <property type="entry name" value="LDT_IgD_like_2"/>
    <property type="match status" value="1"/>
</dbReference>
<reference evidence="10 11" key="1">
    <citation type="submission" date="2016-09" db="EMBL/GenBank/DDBJ databases">
        <title>Couchioplanes caeruleus draft genome sequence.</title>
        <authorList>
            <person name="Sheehan J."/>
            <person name="Caffrey P."/>
        </authorList>
    </citation>
    <scope>NUCLEOTIDE SEQUENCE [LARGE SCALE GENOMIC DNA]</scope>
    <source>
        <strain evidence="10 11">DSM 43634</strain>
    </source>
</reference>
<dbReference type="GO" id="GO:0071972">
    <property type="term" value="F:peptidoglycan L,D-transpeptidase activity"/>
    <property type="evidence" value="ECO:0007669"/>
    <property type="project" value="TreeGrafter"/>
</dbReference>
<dbReference type="GO" id="GO:0016746">
    <property type="term" value="F:acyltransferase activity"/>
    <property type="evidence" value="ECO:0007669"/>
    <property type="project" value="UniProtKB-KW"/>
</dbReference>
<dbReference type="InterPro" id="IPR050979">
    <property type="entry name" value="LD-transpeptidase"/>
</dbReference>
<dbReference type="Pfam" id="PF17964">
    <property type="entry name" value="Big_10"/>
    <property type="match status" value="1"/>
</dbReference>
<dbReference type="Gene3D" id="2.60.40.3710">
    <property type="match status" value="1"/>
</dbReference>
<dbReference type="GO" id="GO:0005576">
    <property type="term" value="C:extracellular region"/>
    <property type="evidence" value="ECO:0007669"/>
    <property type="project" value="TreeGrafter"/>
</dbReference>
<dbReference type="Proteomes" id="UP000182486">
    <property type="component" value="Unassembled WGS sequence"/>
</dbReference>
<feature type="active site" description="Proton donor/acceptor" evidence="7">
    <location>
        <position position="342"/>
    </location>
</feature>
<evidence type="ECO:0000256" key="3">
    <source>
        <dbReference type="ARBA" id="ARBA00022960"/>
    </source>
</evidence>
<keyword evidence="11" id="KW-1185">Reference proteome</keyword>
<feature type="active site" description="Nucleophile" evidence="7">
    <location>
        <position position="360"/>
    </location>
</feature>
<feature type="compositionally biased region" description="Low complexity" evidence="8">
    <location>
        <begin position="46"/>
        <end position="55"/>
    </location>
</feature>
<keyword evidence="5" id="KW-0012">Acyltransferase</keyword>
<dbReference type="InterPro" id="IPR041280">
    <property type="entry name" value="Big_10"/>
</dbReference>
<evidence type="ECO:0000313" key="11">
    <source>
        <dbReference type="Proteomes" id="UP000182486"/>
    </source>
</evidence>
<dbReference type="PROSITE" id="PS52029">
    <property type="entry name" value="LD_TPASE"/>
    <property type="match status" value="1"/>
</dbReference>
<dbReference type="GO" id="GO:0008360">
    <property type="term" value="P:regulation of cell shape"/>
    <property type="evidence" value="ECO:0007669"/>
    <property type="project" value="UniProtKB-UniRule"/>
</dbReference>
<keyword evidence="3 7" id="KW-0133">Cell shape</keyword>
<dbReference type="EMBL" id="MEIA01000121">
    <property type="protein sequence ID" value="OJF14032.1"/>
    <property type="molecule type" value="Genomic_DNA"/>
</dbReference>
<name>A0A1K0FMT3_9ACTN</name>
<keyword evidence="6 7" id="KW-0961">Cell wall biogenesis/degradation</keyword>
<evidence type="ECO:0000256" key="2">
    <source>
        <dbReference type="ARBA" id="ARBA00022679"/>
    </source>
</evidence>
<sequence length="412" mass="44569">MRLRGVTGPAGRRWRMTAVVAAAGVLLSAGCSGGDKSGTPSWQSGAEAAAANAPAPASPQPTLSTVAVTFPAKDATGVKAIAEIKYSSEDPANTAVEVKDAAGKKVEGTLDTDEKVFRPAEALGWGKKYTVTVTGTASADRGATATSSFTVMKKPSKLVRAVSHLGDGQTVGVGMPLIIRLDRAVPKKYRADVQRRMQVTATPAQEGIWHWTSGQEVHYRPKVYWKPQTKVSYRVQLKGVPMGDGWYGRTDYTVNVKIGRSFVMTVDNKSKHMIVKQNGKVVKKLPVSLGKPGFHTVSGTMLVTDKLRKTTFNTIGRFTGPDAYNTEVEYAQRLTWGGQFIHAARWSEGSQGRTNVSHGCINVSHGGGKWLYENTMIGDPVTITGTEERIQYGDGWTDWSLSWEEYKKGSAI</sequence>
<evidence type="ECO:0000256" key="1">
    <source>
        <dbReference type="ARBA" id="ARBA00004752"/>
    </source>
</evidence>
<dbReference type="Gene3D" id="2.40.440.10">
    <property type="entry name" value="L,D-transpeptidase catalytic domain-like"/>
    <property type="match status" value="1"/>
</dbReference>
<accession>A0A1K0FMT3</accession>
<dbReference type="Pfam" id="PF03734">
    <property type="entry name" value="YkuD"/>
    <property type="match status" value="1"/>
</dbReference>
<evidence type="ECO:0000256" key="5">
    <source>
        <dbReference type="ARBA" id="ARBA00023315"/>
    </source>
</evidence>
<organism evidence="10 11">
    <name type="scientific">Couchioplanes caeruleus subsp. caeruleus</name>
    <dbReference type="NCBI Taxonomy" id="56427"/>
    <lineage>
        <taxon>Bacteria</taxon>
        <taxon>Bacillati</taxon>
        <taxon>Actinomycetota</taxon>
        <taxon>Actinomycetes</taxon>
        <taxon>Micromonosporales</taxon>
        <taxon>Micromonosporaceae</taxon>
        <taxon>Couchioplanes</taxon>
    </lineage>
</organism>
<feature type="domain" description="L,D-TPase catalytic" evidence="9">
    <location>
        <begin position="262"/>
        <end position="384"/>
    </location>
</feature>
<keyword evidence="2" id="KW-0808">Transferase</keyword>
<comment type="pathway">
    <text evidence="1 7">Cell wall biogenesis; peptidoglycan biosynthesis.</text>
</comment>
<evidence type="ECO:0000256" key="7">
    <source>
        <dbReference type="PROSITE-ProRule" id="PRU01373"/>
    </source>
</evidence>
<evidence type="ECO:0000313" key="10">
    <source>
        <dbReference type="EMBL" id="OJF14032.1"/>
    </source>
</evidence>
<dbReference type="GO" id="GO:0071555">
    <property type="term" value="P:cell wall organization"/>
    <property type="evidence" value="ECO:0007669"/>
    <property type="project" value="UniProtKB-UniRule"/>
</dbReference>
<dbReference type="GO" id="GO:0018104">
    <property type="term" value="P:peptidoglycan-protein cross-linking"/>
    <property type="evidence" value="ECO:0007669"/>
    <property type="project" value="TreeGrafter"/>
</dbReference>
<keyword evidence="4 7" id="KW-0573">Peptidoglycan synthesis</keyword>
<evidence type="ECO:0000256" key="4">
    <source>
        <dbReference type="ARBA" id="ARBA00022984"/>
    </source>
</evidence>
<evidence type="ECO:0000259" key="9">
    <source>
        <dbReference type="PROSITE" id="PS52029"/>
    </source>
</evidence>
<gene>
    <name evidence="10" type="ORF">BG844_11955</name>
</gene>
<dbReference type="UniPathway" id="UPA00219"/>
<proteinExistence type="predicted"/>
<dbReference type="Gene3D" id="2.60.40.3780">
    <property type="match status" value="1"/>
</dbReference>
<dbReference type="PROSITE" id="PS51257">
    <property type="entry name" value="PROKAR_LIPOPROTEIN"/>
    <property type="match status" value="1"/>
</dbReference>
<evidence type="ECO:0000256" key="6">
    <source>
        <dbReference type="ARBA" id="ARBA00023316"/>
    </source>
</evidence>
<evidence type="ECO:0000256" key="8">
    <source>
        <dbReference type="SAM" id="MobiDB-lite"/>
    </source>
</evidence>
<dbReference type="CDD" id="cd16913">
    <property type="entry name" value="YkuD_like"/>
    <property type="match status" value="1"/>
</dbReference>
<dbReference type="InterPro" id="IPR038063">
    <property type="entry name" value="Transpep_catalytic_dom"/>
</dbReference>
<comment type="caution">
    <text evidence="10">The sequence shown here is derived from an EMBL/GenBank/DDBJ whole genome shotgun (WGS) entry which is preliminary data.</text>
</comment>